<gene>
    <name evidence="1" type="ORF">KDA27_22770</name>
</gene>
<reference evidence="1" key="1">
    <citation type="submission" date="2020-04" db="EMBL/GenBank/DDBJ databases">
        <authorList>
            <person name="Zhang T."/>
        </authorList>
    </citation>
    <scope>NUCLEOTIDE SEQUENCE</scope>
    <source>
        <strain evidence="1">HKST-UBA02</strain>
    </source>
</reference>
<reference evidence="1" key="2">
    <citation type="journal article" date="2021" name="Microbiome">
        <title>Successional dynamics and alternative stable states in a saline activated sludge microbial community over 9 years.</title>
        <authorList>
            <person name="Wang Y."/>
            <person name="Ye J."/>
            <person name="Ju F."/>
            <person name="Liu L."/>
            <person name="Boyd J.A."/>
            <person name="Deng Y."/>
            <person name="Parks D.H."/>
            <person name="Jiang X."/>
            <person name="Yin X."/>
            <person name="Woodcroft B.J."/>
            <person name="Tyson G.W."/>
            <person name="Hugenholtz P."/>
            <person name="Polz M.F."/>
            <person name="Zhang T."/>
        </authorList>
    </citation>
    <scope>NUCLEOTIDE SEQUENCE</scope>
    <source>
        <strain evidence="1">HKST-UBA02</strain>
    </source>
</reference>
<protein>
    <recommendedName>
        <fullName evidence="3">WD40 repeat domain-containing protein</fullName>
    </recommendedName>
</protein>
<evidence type="ECO:0000313" key="1">
    <source>
        <dbReference type="EMBL" id="MCA9758638.1"/>
    </source>
</evidence>
<dbReference type="InterPro" id="IPR011042">
    <property type="entry name" value="6-blade_b-propeller_TolB-like"/>
</dbReference>
<dbReference type="EMBL" id="JAGQHS010000195">
    <property type="protein sequence ID" value="MCA9758638.1"/>
    <property type="molecule type" value="Genomic_DNA"/>
</dbReference>
<comment type="caution">
    <text evidence="1">The sequence shown here is derived from an EMBL/GenBank/DDBJ whole genome shotgun (WGS) entry which is preliminary data.</text>
</comment>
<proteinExistence type="predicted"/>
<dbReference type="PANTHER" id="PTHR36842">
    <property type="entry name" value="PROTEIN TOLB HOMOLOG"/>
    <property type="match status" value="1"/>
</dbReference>
<dbReference type="Proteomes" id="UP000739538">
    <property type="component" value="Unassembled WGS sequence"/>
</dbReference>
<evidence type="ECO:0000313" key="2">
    <source>
        <dbReference type="Proteomes" id="UP000739538"/>
    </source>
</evidence>
<dbReference type="PANTHER" id="PTHR36842:SF1">
    <property type="entry name" value="PROTEIN TOLB"/>
    <property type="match status" value="1"/>
</dbReference>
<dbReference type="Gene3D" id="2.120.10.30">
    <property type="entry name" value="TolB, C-terminal domain"/>
    <property type="match status" value="1"/>
</dbReference>
<organism evidence="1 2">
    <name type="scientific">Eiseniibacteriota bacterium</name>
    <dbReference type="NCBI Taxonomy" id="2212470"/>
    <lineage>
        <taxon>Bacteria</taxon>
        <taxon>Candidatus Eiseniibacteriota</taxon>
    </lineage>
</organism>
<accession>A0A956NGB3</accession>
<dbReference type="SUPFAM" id="SSF82171">
    <property type="entry name" value="DPP6 N-terminal domain-like"/>
    <property type="match status" value="1"/>
</dbReference>
<name>A0A956NGB3_UNCEI</name>
<evidence type="ECO:0008006" key="3">
    <source>
        <dbReference type="Google" id="ProtNLM"/>
    </source>
</evidence>
<sequence>MTWAQAVLLIGTVLIVAFGSSCERERISVNDDEWEQVIPELPPPDSLLRAEDWQPACSPDGRRVAYSHAVKPGHLDEFGGLGIYVVEIGPEAVSPPALVVPVSGVRWLSFAPDSRRITYMWRGDIWIADVESHEVEQVTTHYLGAHPSWHPSKELIAYTRVEATSDPADSGSVRIIDLATLEDRPIRTLSGRVLYGGGTQWDRSGESVIYTRYDRTTRGSEVFRIFPDVSEEIAVTKDGWACSLPKWTFDGSEIVLSLLTNRSGFPEHHSWWLIDEDGVALHPFYDEATEVQVIGGNLAVGPGPGQFVVTQTSALDERHLALWIIGPSVGAVPRWRQITGLHPVEDWSIPESGVIH</sequence>
<dbReference type="AlphaFoldDB" id="A0A956NGB3"/>